<accession>A0ABW0C2D7</accession>
<evidence type="ECO:0000313" key="2">
    <source>
        <dbReference type="Proteomes" id="UP001596162"/>
    </source>
</evidence>
<keyword evidence="2" id="KW-1185">Reference proteome</keyword>
<evidence type="ECO:0000313" key="1">
    <source>
        <dbReference type="EMBL" id="MFC5194059.1"/>
    </source>
</evidence>
<sequence>MEDTFKTITVFQYTTEAEIIKGRLEAEGIEVFLTDYTTIDTNPIVSNAIGGVKLKVCAEQEAEAIAILKSISSYSLDNDGHAISCPNCQETKIELFSTIKDLKSFMAFLVGFVFGTLPFHTRYNYRCENCKTEFPIE</sequence>
<organism evidence="1 2">
    <name type="scientific">Bizionia hallyeonensis</name>
    <dbReference type="NCBI Taxonomy" id="1123757"/>
    <lineage>
        <taxon>Bacteria</taxon>
        <taxon>Pseudomonadati</taxon>
        <taxon>Bacteroidota</taxon>
        <taxon>Flavobacteriia</taxon>
        <taxon>Flavobacteriales</taxon>
        <taxon>Flavobacteriaceae</taxon>
        <taxon>Bizionia</taxon>
    </lineage>
</organism>
<name>A0ABW0C2D7_9FLAO</name>
<protein>
    <submittedName>
        <fullName evidence="1">DUF2007 domain-containing protein</fullName>
    </submittedName>
</protein>
<gene>
    <name evidence="1" type="ORF">ACFPH8_01835</name>
</gene>
<proteinExistence type="predicted"/>
<dbReference type="EMBL" id="JBHSLA010000001">
    <property type="protein sequence ID" value="MFC5194059.1"/>
    <property type="molecule type" value="Genomic_DNA"/>
</dbReference>
<dbReference type="RefSeq" id="WP_376858229.1">
    <property type="nucleotide sequence ID" value="NZ_JBHSLA010000001.1"/>
</dbReference>
<comment type="caution">
    <text evidence="1">The sequence shown here is derived from an EMBL/GenBank/DDBJ whole genome shotgun (WGS) entry which is preliminary data.</text>
</comment>
<dbReference type="Proteomes" id="UP001596162">
    <property type="component" value="Unassembled WGS sequence"/>
</dbReference>
<reference evidence="2" key="1">
    <citation type="journal article" date="2019" name="Int. J. Syst. Evol. Microbiol.">
        <title>The Global Catalogue of Microorganisms (GCM) 10K type strain sequencing project: providing services to taxonomists for standard genome sequencing and annotation.</title>
        <authorList>
            <consortium name="The Broad Institute Genomics Platform"/>
            <consortium name="The Broad Institute Genome Sequencing Center for Infectious Disease"/>
            <person name="Wu L."/>
            <person name="Ma J."/>
        </authorList>
    </citation>
    <scope>NUCLEOTIDE SEQUENCE [LARGE SCALE GENOMIC DNA]</scope>
    <source>
        <strain evidence="2">JCM 17978</strain>
    </source>
</reference>